<comment type="similarity">
    <text evidence="1">Belongs to the sigma-70 factor family. ECF subfamily.</text>
</comment>
<reference evidence="8" key="1">
    <citation type="submission" date="2019-08" db="EMBL/GenBank/DDBJ databases">
        <authorList>
            <person name="Kucharzyk K."/>
            <person name="Murdoch R.W."/>
            <person name="Higgins S."/>
            <person name="Loffler F."/>
        </authorList>
    </citation>
    <scope>NUCLEOTIDE SEQUENCE</scope>
</reference>
<evidence type="ECO:0000313" key="8">
    <source>
        <dbReference type="EMBL" id="MPN03589.1"/>
    </source>
</evidence>
<dbReference type="InterPro" id="IPR013249">
    <property type="entry name" value="RNA_pol_sigma70_r4_t2"/>
</dbReference>
<protein>
    <submittedName>
        <fullName evidence="8">RNA polymerase sigma factor YlaC</fullName>
    </submittedName>
</protein>
<evidence type="ECO:0000259" key="6">
    <source>
        <dbReference type="Pfam" id="PF04542"/>
    </source>
</evidence>
<dbReference type="PANTHER" id="PTHR43133:SF52">
    <property type="entry name" value="ECF RNA POLYMERASE SIGMA FACTOR SIGL"/>
    <property type="match status" value="1"/>
</dbReference>
<dbReference type="InterPro" id="IPR007627">
    <property type="entry name" value="RNA_pol_sigma70_r2"/>
</dbReference>
<dbReference type="Gene3D" id="1.10.10.10">
    <property type="entry name" value="Winged helix-like DNA-binding domain superfamily/Winged helix DNA-binding domain"/>
    <property type="match status" value="1"/>
</dbReference>
<keyword evidence="4" id="KW-0238">DNA-binding</keyword>
<proteinExistence type="inferred from homology"/>
<sequence>MKGGEELKEFDALYRLYSKELFKYLFYLTNDNSLAEELVQETFFQAFKSIHLFQGKSKVKTWLYQIAKHVHYKYIKKNPCTKSEEFSENGEYAINYKTPEMILEKKEEEKLLHGLIMKLKEPYKQVVILRGLNELSFKEIGEILSQSENWARITFFRGKQKLQQILREEKS</sequence>
<dbReference type="GO" id="GO:0016987">
    <property type="term" value="F:sigma factor activity"/>
    <property type="evidence" value="ECO:0007669"/>
    <property type="project" value="UniProtKB-KW"/>
</dbReference>
<evidence type="ECO:0000256" key="5">
    <source>
        <dbReference type="ARBA" id="ARBA00023163"/>
    </source>
</evidence>
<dbReference type="GO" id="GO:0006352">
    <property type="term" value="P:DNA-templated transcription initiation"/>
    <property type="evidence" value="ECO:0007669"/>
    <property type="project" value="InterPro"/>
</dbReference>
<dbReference type="InterPro" id="IPR014284">
    <property type="entry name" value="RNA_pol_sigma-70_dom"/>
</dbReference>
<dbReference type="Pfam" id="PF04542">
    <property type="entry name" value="Sigma70_r2"/>
    <property type="match status" value="1"/>
</dbReference>
<dbReference type="InterPro" id="IPR013325">
    <property type="entry name" value="RNA_pol_sigma_r2"/>
</dbReference>
<comment type="caution">
    <text evidence="8">The sequence shown here is derived from an EMBL/GenBank/DDBJ whole genome shotgun (WGS) entry which is preliminary data.</text>
</comment>
<accession>A0A645ER14</accession>
<keyword evidence="3" id="KW-0731">Sigma factor</keyword>
<dbReference type="Gene3D" id="1.10.1740.10">
    <property type="match status" value="1"/>
</dbReference>
<keyword evidence="5" id="KW-0804">Transcription</keyword>
<organism evidence="8">
    <name type="scientific">bioreactor metagenome</name>
    <dbReference type="NCBI Taxonomy" id="1076179"/>
    <lineage>
        <taxon>unclassified sequences</taxon>
        <taxon>metagenomes</taxon>
        <taxon>ecological metagenomes</taxon>
    </lineage>
</organism>
<dbReference type="SUPFAM" id="SSF88659">
    <property type="entry name" value="Sigma3 and sigma4 domains of RNA polymerase sigma factors"/>
    <property type="match status" value="1"/>
</dbReference>
<dbReference type="PANTHER" id="PTHR43133">
    <property type="entry name" value="RNA POLYMERASE ECF-TYPE SIGMA FACTO"/>
    <property type="match status" value="1"/>
</dbReference>
<evidence type="ECO:0000256" key="2">
    <source>
        <dbReference type="ARBA" id="ARBA00023015"/>
    </source>
</evidence>
<feature type="domain" description="RNA polymerase sigma factor 70 region 4 type 2" evidence="7">
    <location>
        <begin position="111"/>
        <end position="162"/>
    </location>
</feature>
<dbReference type="Pfam" id="PF08281">
    <property type="entry name" value="Sigma70_r4_2"/>
    <property type="match status" value="1"/>
</dbReference>
<evidence type="ECO:0000256" key="4">
    <source>
        <dbReference type="ARBA" id="ARBA00023125"/>
    </source>
</evidence>
<dbReference type="NCBIfam" id="TIGR02937">
    <property type="entry name" value="sigma70-ECF"/>
    <property type="match status" value="1"/>
</dbReference>
<gene>
    <name evidence="8" type="primary">ylaC_12</name>
    <name evidence="8" type="ORF">SDC9_150820</name>
</gene>
<evidence type="ECO:0000259" key="7">
    <source>
        <dbReference type="Pfam" id="PF08281"/>
    </source>
</evidence>
<evidence type="ECO:0000256" key="3">
    <source>
        <dbReference type="ARBA" id="ARBA00023082"/>
    </source>
</evidence>
<keyword evidence="2" id="KW-0805">Transcription regulation</keyword>
<dbReference type="InterPro" id="IPR013324">
    <property type="entry name" value="RNA_pol_sigma_r3/r4-like"/>
</dbReference>
<evidence type="ECO:0000256" key="1">
    <source>
        <dbReference type="ARBA" id="ARBA00010641"/>
    </source>
</evidence>
<dbReference type="AlphaFoldDB" id="A0A645ER14"/>
<dbReference type="GO" id="GO:0003677">
    <property type="term" value="F:DNA binding"/>
    <property type="evidence" value="ECO:0007669"/>
    <property type="project" value="UniProtKB-KW"/>
</dbReference>
<dbReference type="InterPro" id="IPR036388">
    <property type="entry name" value="WH-like_DNA-bd_sf"/>
</dbReference>
<dbReference type="InterPro" id="IPR039425">
    <property type="entry name" value="RNA_pol_sigma-70-like"/>
</dbReference>
<feature type="domain" description="RNA polymerase sigma-70 region 2" evidence="6">
    <location>
        <begin position="13"/>
        <end position="78"/>
    </location>
</feature>
<dbReference type="EMBL" id="VSSQ01049511">
    <property type="protein sequence ID" value="MPN03589.1"/>
    <property type="molecule type" value="Genomic_DNA"/>
</dbReference>
<name>A0A645ER14_9ZZZZ</name>
<dbReference type="SUPFAM" id="SSF88946">
    <property type="entry name" value="Sigma2 domain of RNA polymerase sigma factors"/>
    <property type="match status" value="1"/>
</dbReference>